<keyword evidence="1" id="KW-0472">Membrane</keyword>
<dbReference type="RefSeq" id="WP_250195536.1">
    <property type="nucleotide sequence ID" value="NZ_CP097635.1"/>
</dbReference>
<feature type="transmembrane region" description="Helical" evidence="1">
    <location>
        <begin position="58"/>
        <end position="79"/>
    </location>
</feature>
<dbReference type="Proteomes" id="UP001056201">
    <property type="component" value="Chromosome 1"/>
</dbReference>
<organism evidence="2 3">
    <name type="scientific">Aquincola tertiaricarbonis</name>
    <dbReference type="NCBI Taxonomy" id="391953"/>
    <lineage>
        <taxon>Bacteria</taxon>
        <taxon>Pseudomonadati</taxon>
        <taxon>Pseudomonadota</taxon>
        <taxon>Betaproteobacteria</taxon>
        <taxon>Burkholderiales</taxon>
        <taxon>Sphaerotilaceae</taxon>
        <taxon>Aquincola</taxon>
    </lineage>
</organism>
<proteinExistence type="predicted"/>
<keyword evidence="1" id="KW-1133">Transmembrane helix</keyword>
<reference evidence="2" key="1">
    <citation type="submission" date="2022-05" db="EMBL/GenBank/DDBJ databases">
        <title>An RpoN-dependent PEP-CTERM gene is involved in floc formation of an Aquincola tertiaricarbonis strain.</title>
        <authorList>
            <person name="Qiu D."/>
            <person name="Xia M."/>
        </authorList>
    </citation>
    <scope>NUCLEOTIDE SEQUENCE</scope>
    <source>
        <strain evidence="2">RN12</strain>
    </source>
</reference>
<dbReference type="EMBL" id="CP097635">
    <property type="protein sequence ID" value="URI07271.1"/>
    <property type="molecule type" value="Genomic_DNA"/>
</dbReference>
<accession>A0ABY4S5W2</accession>
<protein>
    <submittedName>
        <fullName evidence="2">Uncharacterized protein</fullName>
    </submittedName>
</protein>
<keyword evidence="1" id="KW-0812">Transmembrane</keyword>
<sequence length="80" mass="8500">MNRTNACGPCWSTAAFAQAADTTPLELGVLAEHLALCHLLRGRLFAMHCAMEAVRDFVAARFVTTLLVVAVVAGIGSLAW</sequence>
<evidence type="ECO:0000256" key="1">
    <source>
        <dbReference type="SAM" id="Phobius"/>
    </source>
</evidence>
<keyword evidence="3" id="KW-1185">Reference proteome</keyword>
<name>A0ABY4S5W2_AQUTE</name>
<gene>
    <name evidence="2" type="ORF">MW290_01185</name>
</gene>
<evidence type="ECO:0000313" key="2">
    <source>
        <dbReference type="EMBL" id="URI07271.1"/>
    </source>
</evidence>
<evidence type="ECO:0000313" key="3">
    <source>
        <dbReference type="Proteomes" id="UP001056201"/>
    </source>
</evidence>